<keyword evidence="2" id="KW-0418">Kinase</keyword>
<name>A0AAD7IIX0_9AGAR</name>
<feature type="domain" description="Protein kinase" evidence="1">
    <location>
        <begin position="1"/>
        <end position="247"/>
    </location>
</feature>
<dbReference type="PROSITE" id="PS50011">
    <property type="entry name" value="PROTEIN_KINASE_DOM"/>
    <property type="match status" value="1"/>
</dbReference>
<dbReference type="InterPro" id="IPR051681">
    <property type="entry name" value="Ser/Thr_Kinases-Pseudokinases"/>
</dbReference>
<dbReference type="InterPro" id="IPR001245">
    <property type="entry name" value="Ser-Thr/Tyr_kinase_cat_dom"/>
</dbReference>
<dbReference type="EMBL" id="JARKIB010000091">
    <property type="protein sequence ID" value="KAJ7743314.1"/>
    <property type="molecule type" value="Genomic_DNA"/>
</dbReference>
<evidence type="ECO:0000259" key="1">
    <source>
        <dbReference type="PROSITE" id="PS50011"/>
    </source>
</evidence>
<dbReference type="GO" id="GO:0005524">
    <property type="term" value="F:ATP binding"/>
    <property type="evidence" value="ECO:0007669"/>
    <property type="project" value="InterPro"/>
</dbReference>
<gene>
    <name evidence="2" type="ORF">B0H16DRAFT_1422886</name>
</gene>
<keyword evidence="3" id="KW-1185">Reference proteome</keyword>
<evidence type="ECO:0000313" key="3">
    <source>
        <dbReference type="Proteomes" id="UP001215598"/>
    </source>
</evidence>
<organism evidence="2 3">
    <name type="scientific">Mycena metata</name>
    <dbReference type="NCBI Taxonomy" id="1033252"/>
    <lineage>
        <taxon>Eukaryota</taxon>
        <taxon>Fungi</taxon>
        <taxon>Dikarya</taxon>
        <taxon>Basidiomycota</taxon>
        <taxon>Agaricomycotina</taxon>
        <taxon>Agaricomycetes</taxon>
        <taxon>Agaricomycetidae</taxon>
        <taxon>Agaricales</taxon>
        <taxon>Marasmiineae</taxon>
        <taxon>Mycenaceae</taxon>
        <taxon>Mycena</taxon>
    </lineage>
</organism>
<evidence type="ECO:0000313" key="2">
    <source>
        <dbReference type="EMBL" id="KAJ7743314.1"/>
    </source>
</evidence>
<dbReference type="SUPFAM" id="SSF56112">
    <property type="entry name" value="Protein kinase-like (PK-like)"/>
    <property type="match status" value="1"/>
</dbReference>
<comment type="caution">
    <text evidence="2">The sequence shown here is derived from an EMBL/GenBank/DDBJ whole genome shotgun (WGS) entry which is preliminary data.</text>
</comment>
<dbReference type="Pfam" id="PF07714">
    <property type="entry name" value="PK_Tyr_Ser-Thr"/>
    <property type="match status" value="2"/>
</dbReference>
<reference evidence="2" key="1">
    <citation type="submission" date="2023-03" db="EMBL/GenBank/DDBJ databases">
        <title>Massive genome expansion in bonnet fungi (Mycena s.s.) driven by repeated elements and novel gene families across ecological guilds.</title>
        <authorList>
            <consortium name="Lawrence Berkeley National Laboratory"/>
            <person name="Harder C.B."/>
            <person name="Miyauchi S."/>
            <person name="Viragh M."/>
            <person name="Kuo A."/>
            <person name="Thoen E."/>
            <person name="Andreopoulos B."/>
            <person name="Lu D."/>
            <person name="Skrede I."/>
            <person name="Drula E."/>
            <person name="Henrissat B."/>
            <person name="Morin E."/>
            <person name="Kohler A."/>
            <person name="Barry K."/>
            <person name="LaButti K."/>
            <person name="Morin E."/>
            <person name="Salamov A."/>
            <person name="Lipzen A."/>
            <person name="Mereny Z."/>
            <person name="Hegedus B."/>
            <person name="Baldrian P."/>
            <person name="Stursova M."/>
            <person name="Weitz H."/>
            <person name="Taylor A."/>
            <person name="Grigoriev I.V."/>
            <person name="Nagy L.G."/>
            <person name="Martin F."/>
            <person name="Kauserud H."/>
        </authorList>
    </citation>
    <scope>NUCLEOTIDE SEQUENCE</scope>
    <source>
        <strain evidence="2">CBHHK182m</strain>
    </source>
</reference>
<dbReference type="GO" id="GO:0004674">
    <property type="term" value="F:protein serine/threonine kinase activity"/>
    <property type="evidence" value="ECO:0007669"/>
    <property type="project" value="TreeGrafter"/>
</dbReference>
<dbReference type="PIRSF" id="PIRSF000654">
    <property type="entry name" value="Integrin-linked_kinase"/>
    <property type="match status" value="1"/>
</dbReference>
<dbReference type="PANTHER" id="PTHR44329:SF214">
    <property type="entry name" value="PROTEIN KINASE DOMAIN-CONTAINING PROTEIN"/>
    <property type="match status" value="1"/>
</dbReference>
<dbReference type="PANTHER" id="PTHR44329">
    <property type="entry name" value="SERINE/THREONINE-PROTEIN KINASE TNNI3K-RELATED"/>
    <property type="match status" value="1"/>
</dbReference>
<dbReference type="InterPro" id="IPR000719">
    <property type="entry name" value="Prot_kinase_dom"/>
</dbReference>
<dbReference type="Gene3D" id="1.10.510.10">
    <property type="entry name" value="Transferase(Phosphotransferase) domain 1"/>
    <property type="match status" value="1"/>
</dbReference>
<accession>A0AAD7IIX0</accession>
<proteinExistence type="predicted"/>
<dbReference type="AlphaFoldDB" id="A0AAD7IIX0"/>
<dbReference type="InterPro" id="IPR008266">
    <property type="entry name" value="Tyr_kinase_AS"/>
</dbReference>
<keyword evidence="2" id="KW-0808">Transferase</keyword>
<protein>
    <submittedName>
        <fullName evidence="2">Kinase-like protein</fullName>
    </submittedName>
</protein>
<dbReference type="InterPro" id="IPR011009">
    <property type="entry name" value="Kinase-like_dom_sf"/>
</dbReference>
<dbReference type="PROSITE" id="PS00109">
    <property type="entry name" value="PROTEIN_KINASE_TYR"/>
    <property type="match status" value="1"/>
</dbReference>
<sequence>MHKRLAHEVSVWKRLDHKHVLKLLGTVSDFGPYDSMVCPWLEQGSVSKYMERRGDLLSMADRLQLLCGVADGLNYLHENSIVHGDLTGYNILIDDHHHARLCDFGLSSIVVEFCGTTGLTSCIGGAVRWADAALFRLPSSEDGIDEGGEIARQPGETEPVITTRSDIYSFGSVTLEILSGRIPYHYLRQDAQVVIELHKGNKPRRPAVSFVTDAQWAFIQRCWASDPLQRPDAAEVMRAVGALHRASLEFQRHITC</sequence>
<dbReference type="Proteomes" id="UP001215598">
    <property type="component" value="Unassembled WGS sequence"/>
</dbReference>